<dbReference type="PANTHER" id="PTHR33923">
    <property type="entry name" value="CALMODULIN-BINDING PROTEIN-RELATED"/>
    <property type="match status" value="1"/>
</dbReference>
<feature type="compositionally biased region" description="Polar residues" evidence="1">
    <location>
        <begin position="552"/>
        <end position="561"/>
    </location>
</feature>
<feature type="compositionally biased region" description="Basic and acidic residues" evidence="1">
    <location>
        <begin position="1047"/>
        <end position="1067"/>
    </location>
</feature>
<feature type="compositionally biased region" description="Low complexity" evidence="1">
    <location>
        <begin position="578"/>
        <end position="590"/>
    </location>
</feature>
<dbReference type="InterPro" id="IPR044681">
    <property type="entry name" value="PICBP-like"/>
</dbReference>
<organism evidence="3 4">
    <name type="scientific">Malus domestica</name>
    <name type="common">Apple</name>
    <name type="synonym">Pyrus malus</name>
    <dbReference type="NCBI Taxonomy" id="3750"/>
    <lineage>
        <taxon>Eukaryota</taxon>
        <taxon>Viridiplantae</taxon>
        <taxon>Streptophyta</taxon>
        <taxon>Embryophyta</taxon>
        <taxon>Tracheophyta</taxon>
        <taxon>Spermatophyta</taxon>
        <taxon>Magnoliopsida</taxon>
        <taxon>eudicotyledons</taxon>
        <taxon>Gunneridae</taxon>
        <taxon>Pentapetalae</taxon>
        <taxon>rosids</taxon>
        <taxon>fabids</taxon>
        <taxon>Rosales</taxon>
        <taxon>Rosaceae</taxon>
        <taxon>Amygdaloideae</taxon>
        <taxon>Maleae</taxon>
        <taxon>Malus</taxon>
    </lineage>
</organism>
<feature type="compositionally biased region" description="Polar residues" evidence="1">
    <location>
        <begin position="21"/>
        <end position="39"/>
    </location>
</feature>
<feature type="domain" description="Calmodulin-binding" evidence="2">
    <location>
        <begin position="590"/>
        <end position="704"/>
    </location>
</feature>
<dbReference type="AlphaFoldDB" id="A0A498IB49"/>
<gene>
    <name evidence="3" type="ORF">DVH24_004902</name>
</gene>
<feature type="region of interest" description="Disordered" evidence="1">
    <location>
        <begin position="981"/>
        <end position="1008"/>
    </location>
</feature>
<evidence type="ECO:0000313" key="4">
    <source>
        <dbReference type="Proteomes" id="UP000290289"/>
    </source>
</evidence>
<protein>
    <recommendedName>
        <fullName evidence="2">Calmodulin-binding domain-containing protein</fullName>
    </recommendedName>
</protein>
<feature type="region of interest" description="Disordered" evidence="1">
    <location>
        <begin position="129"/>
        <end position="208"/>
    </location>
</feature>
<evidence type="ECO:0000259" key="2">
    <source>
        <dbReference type="SMART" id="SM01054"/>
    </source>
</evidence>
<feature type="compositionally biased region" description="Basic and acidic residues" evidence="1">
    <location>
        <begin position="299"/>
        <end position="314"/>
    </location>
</feature>
<feature type="region of interest" description="Disordered" evidence="1">
    <location>
        <begin position="904"/>
        <end position="928"/>
    </location>
</feature>
<feature type="region of interest" description="Disordered" evidence="1">
    <location>
        <begin position="293"/>
        <end position="318"/>
    </location>
</feature>
<feature type="compositionally biased region" description="Basic and acidic residues" evidence="1">
    <location>
        <begin position="594"/>
        <end position="610"/>
    </location>
</feature>
<reference evidence="3 4" key="1">
    <citation type="submission" date="2018-10" db="EMBL/GenBank/DDBJ databases">
        <title>A high-quality apple genome assembly.</title>
        <authorList>
            <person name="Hu J."/>
        </authorList>
    </citation>
    <scope>NUCLEOTIDE SEQUENCE [LARGE SCALE GENOMIC DNA]</scope>
    <source>
        <strain evidence="4">cv. HFTH1</strain>
        <tissue evidence="3">Young leaf</tissue>
    </source>
</reference>
<feature type="region of interest" description="Disordered" evidence="1">
    <location>
        <begin position="1037"/>
        <end position="1068"/>
    </location>
</feature>
<dbReference type="GO" id="GO:0005516">
    <property type="term" value="F:calmodulin binding"/>
    <property type="evidence" value="ECO:0007669"/>
    <property type="project" value="InterPro"/>
</dbReference>
<feature type="region of interest" description="Disordered" evidence="1">
    <location>
        <begin position="67"/>
        <end position="94"/>
    </location>
</feature>
<feature type="region of interest" description="Disordered" evidence="1">
    <location>
        <begin position="402"/>
        <end position="450"/>
    </location>
</feature>
<comment type="caution">
    <text evidence="3">The sequence shown here is derived from an EMBL/GenBank/DDBJ whole genome shotgun (WGS) entry which is preliminary data.</text>
</comment>
<feature type="compositionally biased region" description="Basic and acidic residues" evidence="1">
    <location>
        <begin position="404"/>
        <end position="426"/>
    </location>
</feature>
<dbReference type="SMART" id="SM01054">
    <property type="entry name" value="CaM_binding"/>
    <property type="match status" value="2"/>
</dbReference>
<feature type="compositionally biased region" description="Basic and acidic residues" evidence="1">
    <location>
        <begin position="483"/>
        <end position="492"/>
    </location>
</feature>
<proteinExistence type="predicted"/>
<feature type="compositionally biased region" description="Polar residues" evidence="1">
    <location>
        <begin position="427"/>
        <end position="449"/>
    </location>
</feature>
<dbReference type="STRING" id="3750.A0A498IB49"/>
<dbReference type="Pfam" id="PF07839">
    <property type="entry name" value="CaM_binding"/>
    <property type="match status" value="2"/>
</dbReference>
<name>A0A498IB49_MALDO</name>
<feature type="region of interest" description="Disordered" evidence="1">
    <location>
        <begin position="1"/>
        <end position="45"/>
    </location>
</feature>
<dbReference type="PANTHER" id="PTHR33923:SF3">
    <property type="entry name" value="CALMODULIN BINDING PROTEIN PICBP"/>
    <property type="match status" value="1"/>
</dbReference>
<evidence type="ECO:0000313" key="3">
    <source>
        <dbReference type="EMBL" id="RXH80988.1"/>
    </source>
</evidence>
<feature type="region of interest" description="Disordered" evidence="1">
    <location>
        <begin position="551"/>
        <end position="610"/>
    </location>
</feature>
<dbReference type="InterPro" id="IPR012417">
    <property type="entry name" value="CaM-bd_dom_pln"/>
</dbReference>
<dbReference type="Proteomes" id="UP000290289">
    <property type="component" value="Chromosome 12"/>
</dbReference>
<keyword evidence="4" id="KW-1185">Reference proteome</keyword>
<sequence>MDDKELEVAADFGSNEMPEKLSTTTIDAPSVLQNQNGRSQGEGAQELLQLQKKKRKKLKKLTSIKLSKSPSLKPSRRRSNHHVSSTDDSCDTSTENLQATRTLARRSSFKPAKNLTRISSLKFRNPLMRKCSGGTHMNNIDLNKSRMSKPADSAISSTDADSSSPTCPSSSTSIETRKRAVWSKLNSKTSPGQCSPLNFSTKSNKCSSRNHSEIVQVPELRVQRATCSWALKGSKLPEIRDPEAEGTECEGGSATRVCPFTYCSLHGHRNANVLPLKRLISIRRRMLRAQRGVTQETQPLERVKRSGKNKDDQTNHMACNGNSAVYETNAMVSLPAPDGLSLEFCCIATNLESTKTDWNEEKFAASDHNEGSLSTCTDDMSINVPTLNGKNMEVDDCATVKLPDNLERPTPHDVLEFTRDNEKKEVSSASHSPASKEQIAGNENQNRSVQARDQKYTRMWQLMYKHAAKGITPNVENKLPPDGSDKEEKPKDANITCDTDNLCFAETDEHTASVNHRAGDETTEVCCHDAIQLVQEAFDSILLPEIQDCSYDDQSSTSGASSDREALEQTIDEGGEQSTSTTSHLSETSTAQNPEEKTVSEVGVKTDKKTPKSWSSLKKFILLKRFVKAVEKVRNLNYAKRQYLPLHPDLEAEKINLRQQKTEERKNAEEWMLDYALQQVISKLPQPQQRRVALLVEAFETVLPFSEVKSSQRSNETDSTKSDLQVCNGLSVQSSVHQGKESDSESSAEILLGNVSCPEKSLNESPDQVSDFQMQEQRSQVNFPKLQESSIGHCSIQTERDITVPEATGEAQKENQIVSINACDRDEKVIEFTSISSLEIKDPKSCDKTSLERDEHGSPSCVGLVNEVVQEASKEVTLIASLELSNIGSMVENIESDTNKLITETDEQSNSSEDQITESHEDSTADNTVVSLASIGSTEEQMTAREELSGIADEARLEKKKYTNLWFLVYKHMASTIDAKDGDEPLEGAKEEQVDDANRLPEIDQEKSDYADNKKVELRHIEAIKLQVEKAIDEIVLPENKDESDDDKSSTRDSCPEQEPPKNKVVVEGKSCISKSTNFAKFDNATIQEEENQVAKVEDEPAKKMSKNWSNLKKMILLNRFIKALEKVKKFSPRGPQYLPFEPDPKAEKVHLKHLNMDDRKNSGEWMLDYALQQAVSRLTPARKRKVSLLVEAFETVIPSNGIPNPFKQQVAH</sequence>
<feature type="compositionally biased region" description="Low complexity" evidence="1">
    <location>
        <begin position="150"/>
        <end position="173"/>
    </location>
</feature>
<dbReference type="EMBL" id="RDQH01000338">
    <property type="protein sequence ID" value="RXH80988.1"/>
    <property type="molecule type" value="Genomic_DNA"/>
</dbReference>
<accession>A0A498IB49</accession>
<feature type="domain" description="Calmodulin-binding" evidence="2">
    <location>
        <begin position="1085"/>
        <end position="1199"/>
    </location>
</feature>
<feature type="region of interest" description="Disordered" evidence="1">
    <location>
        <begin position="471"/>
        <end position="494"/>
    </location>
</feature>
<evidence type="ECO:0000256" key="1">
    <source>
        <dbReference type="SAM" id="MobiDB-lite"/>
    </source>
</evidence>
<feature type="compositionally biased region" description="Polar residues" evidence="1">
    <location>
        <begin position="184"/>
        <end position="208"/>
    </location>
</feature>